<organism evidence="4 5">
    <name type="scientific">Saliterribacillus persicus</name>
    <dbReference type="NCBI Taxonomy" id="930114"/>
    <lineage>
        <taxon>Bacteria</taxon>
        <taxon>Bacillati</taxon>
        <taxon>Bacillota</taxon>
        <taxon>Bacilli</taxon>
        <taxon>Bacillales</taxon>
        <taxon>Bacillaceae</taxon>
        <taxon>Saliterribacillus</taxon>
    </lineage>
</organism>
<dbReference type="GO" id="GO:0016301">
    <property type="term" value="F:kinase activity"/>
    <property type="evidence" value="ECO:0007669"/>
    <property type="project" value="UniProtKB-KW"/>
</dbReference>
<dbReference type="InterPro" id="IPR049874">
    <property type="entry name" value="ROK_cs"/>
</dbReference>
<dbReference type="Pfam" id="PF00480">
    <property type="entry name" value="ROK"/>
    <property type="match status" value="1"/>
</dbReference>
<comment type="similarity">
    <text evidence="2">Belongs to the ROK (NagC/XylR) family.</text>
</comment>
<dbReference type="EMBL" id="QPJJ01000003">
    <property type="protein sequence ID" value="RCW74898.1"/>
    <property type="molecule type" value="Genomic_DNA"/>
</dbReference>
<dbReference type="Gene3D" id="3.30.420.40">
    <property type="match status" value="2"/>
</dbReference>
<name>A0A368Y6C2_9BACI</name>
<proteinExistence type="inferred from homology"/>
<comment type="caution">
    <text evidence="4">The sequence shown here is derived from an EMBL/GenBank/DDBJ whole genome shotgun (WGS) entry which is preliminary data.</text>
</comment>
<evidence type="ECO:0000256" key="3">
    <source>
        <dbReference type="ARBA" id="ARBA00022629"/>
    </source>
</evidence>
<gene>
    <name evidence="4" type="ORF">DFR57_103195</name>
</gene>
<keyword evidence="5" id="KW-1185">Reference proteome</keyword>
<dbReference type="InterPro" id="IPR043129">
    <property type="entry name" value="ATPase_NBD"/>
</dbReference>
<dbReference type="InterPro" id="IPR036388">
    <property type="entry name" value="WH-like_DNA-bd_sf"/>
</dbReference>
<evidence type="ECO:0000256" key="2">
    <source>
        <dbReference type="ARBA" id="ARBA00006479"/>
    </source>
</evidence>
<dbReference type="GO" id="GO:0042732">
    <property type="term" value="P:D-xylose metabolic process"/>
    <property type="evidence" value="ECO:0007669"/>
    <property type="project" value="UniProtKB-KW"/>
</dbReference>
<dbReference type="SUPFAM" id="SSF53067">
    <property type="entry name" value="Actin-like ATPase domain"/>
    <property type="match status" value="1"/>
</dbReference>
<protein>
    <submittedName>
        <fullName evidence="4">Putative NBD/HSP70 family sugar kinase</fullName>
    </submittedName>
</protein>
<dbReference type="PROSITE" id="PS01125">
    <property type="entry name" value="ROK"/>
    <property type="match status" value="1"/>
</dbReference>
<evidence type="ECO:0000313" key="4">
    <source>
        <dbReference type="EMBL" id="RCW74898.1"/>
    </source>
</evidence>
<keyword evidence="3" id="KW-0119">Carbohydrate metabolism</keyword>
<dbReference type="OrthoDB" id="9796533at2"/>
<accession>A0A368Y6C2</accession>
<dbReference type="AlphaFoldDB" id="A0A368Y6C2"/>
<dbReference type="Gene3D" id="1.10.10.10">
    <property type="entry name" value="Winged helix-like DNA-binding domain superfamily/Winged helix DNA-binding domain"/>
    <property type="match status" value="1"/>
</dbReference>
<comment type="function">
    <text evidence="1">Transcriptional repressor of xylose-utilizing enzymes.</text>
</comment>
<evidence type="ECO:0000313" key="5">
    <source>
        <dbReference type="Proteomes" id="UP000252585"/>
    </source>
</evidence>
<dbReference type="Proteomes" id="UP000252585">
    <property type="component" value="Unassembled WGS sequence"/>
</dbReference>
<evidence type="ECO:0000256" key="1">
    <source>
        <dbReference type="ARBA" id="ARBA00002486"/>
    </source>
</evidence>
<dbReference type="InterPro" id="IPR036390">
    <property type="entry name" value="WH_DNA-bd_sf"/>
</dbReference>
<reference evidence="4 5" key="1">
    <citation type="submission" date="2018-07" db="EMBL/GenBank/DDBJ databases">
        <title>Genomic Encyclopedia of Type Strains, Phase IV (KMG-IV): sequencing the most valuable type-strain genomes for metagenomic binning, comparative biology and taxonomic classification.</title>
        <authorList>
            <person name="Goeker M."/>
        </authorList>
    </citation>
    <scope>NUCLEOTIDE SEQUENCE [LARGE SCALE GENOMIC DNA]</scope>
    <source>
        <strain evidence="4 5">DSM 27696</strain>
    </source>
</reference>
<keyword evidence="3" id="KW-0859">Xylose metabolism</keyword>
<dbReference type="InterPro" id="IPR000600">
    <property type="entry name" value="ROK"/>
</dbReference>
<dbReference type="SUPFAM" id="SSF46785">
    <property type="entry name" value="Winged helix' DNA-binding domain"/>
    <property type="match status" value="1"/>
</dbReference>
<dbReference type="RefSeq" id="WP_114352004.1">
    <property type="nucleotide sequence ID" value="NZ_QPJJ01000003.1"/>
</dbReference>
<dbReference type="PANTHER" id="PTHR18964:SF149">
    <property type="entry name" value="BIFUNCTIONAL UDP-N-ACETYLGLUCOSAMINE 2-EPIMERASE_N-ACETYLMANNOSAMINE KINASE"/>
    <property type="match status" value="1"/>
</dbReference>
<sequence>MVIGDGQYIKHLNRSLILNKIIESGKISRADLSKITGLNKATISVQVANLLDEELIVETREEHTAIGRRPIMLSINKAAAYFLGIDLDYHTITYFISDLQGNIVSEEIVENNKKDYQSVILSLTNKMKSYEKIYQIARYGLAKITIGVHGTVNRDQSIQFIPKFKWYNVDIKSDIESEISTDLSIENNANLSAYAENVFHYHESNNLLNILLSSGIGAGIILDGDLHKGYDGHAGEMGHMIIYPNDKPCTCGNHGCWELYSSEPVLTEAIEEIKGSSFTTEDVESLLRSKDEEIKDAAEHWIENIAIGVNNIVNLYNPETIVINSKLLSAYPGAIAHIKTQLKSSITQYHDIVLSTLGKRSSAVGACAMGIQTFLEVPQLQINLIKEA</sequence>
<keyword evidence="4" id="KW-0418">Kinase</keyword>
<keyword evidence="4" id="KW-0808">Transferase</keyword>
<dbReference type="PANTHER" id="PTHR18964">
    <property type="entry name" value="ROK (REPRESSOR, ORF, KINASE) FAMILY"/>
    <property type="match status" value="1"/>
</dbReference>